<evidence type="ECO:0000256" key="1">
    <source>
        <dbReference type="SAM" id="MobiDB-lite"/>
    </source>
</evidence>
<organism evidence="2 3">
    <name type="scientific">Actinomyces bowdenii</name>
    <dbReference type="NCBI Taxonomy" id="131109"/>
    <lineage>
        <taxon>Bacteria</taxon>
        <taxon>Bacillati</taxon>
        <taxon>Actinomycetota</taxon>
        <taxon>Actinomycetes</taxon>
        <taxon>Actinomycetales</taxon>
        <taxon>Actinomycetaceae</taxon>
        <taxon>Actinomyces</taxon>
    </lineage>
</organism>
<dbReference type="RefSeq" id="WP_179900833.1">
    <property type="nucleotide sequence ID" value="NZ_JACBXV010000114.1"/>
</dbReference>
<proteinExistence type="predicted"/>
<feature type="compositionally biased region" description="Low complexity" evidence="1">
    <location>
        <begin position="8"/>
        <end position="18"/>
    </location>
</feature>
<evidence type="ECO:0000313" key="2">
    <source>
        <dbReference type="EMBL" id="NYS69559.1"/>
    </source>
</evidence>
<protein>
    <submittedName>
        <fullName evidence="2">Uncharacterized protein</fullName>
    </submittedName>
</protein>
<name>A0A853EJV9_9ACTO</name>
<feature type="region of interest" description="Disordered" evidence="1">
    <location>
        <begin position="1"/>
        <end position="64"/>
    </location>
</feature>
<evidence type="ECO:0000313" key="3">
    <source>
        <dbReference type="Proteomes" id="UP000572528"/>
    </source>
</evidence>
<accession>A0A853EJV9</accession>
<comment type="caution">
    <text evidence="2">The sequence shown here is derived from an EMBL/GenBank/DDBJ whole genome shotgun (WGS) entry which is preliminary data.</text>
</comment>
<reference evidence="2 3" key="1">
    <citation type="submission" date="2020-07" db="EMBL/GenBank/DDBJ databases">
        <title>MOT database genomes.</title>
        <authorList>
            <person name="Joseph S."/>
            <person name="Aduse-Opoku J."/>
            <person name="Hashim A."/>
            <person name="Wade W."/>
            <person name="Curtis M."/>
        </authorList>
    </citation>
    <scope>NUCLEOTIDE SEQUENCE [LARGE SCALE GENOMIC DNA]</scope>
    <source>
        <strain evidence="2 3">WMus004</strain>
    </source>
</reference>
<dbReference type="Proteomes" id="UP000572528">
    <property type="component" value="Unassembled WGS sequence"/>
</dbReference>
<dbReference type="AlphaFoldDB" id="A0A853EJV9"/>
<feature type="compositionally biased region" description="Basic and acidic residues" evidence="1">
    <location>
        <begin position="19"/>
        <end position="38"/>
    </location>
</feature>
<sequence>MASIMTPTSDGGSSSATDDASKDKEKLEAFKADVDRRNAGLGFSMSPDGGGAQPGEDLSKGINADDTWTGPLALEMKNLAKDEVDALASLFTGLSSGIQAEINGAG</sequence>
<dbReference type="EMBL" id="JACBXV010000114">
    <property type="protein sequence ID" value="NYS69559.1"/>
    <property type="molecule type" value="Genomic_DNA"/>
</dbReference>
<gene>
    <name evidence="2" type="ORF">HZZ05_08525</name>
</gene>